<evidence type="ECO:0000256" key="16">
    <source>
        <dbReference type="ARBA" id="ARBA00024776"/>
    </source>
</evidence>
<comment type="function">
    <text evidence="16">Involved in mitotic DNA repair and meiotic recombination. Functions in the recombinational DNA repair pathway. Essential for interhomolog gene conversion (GC), but may have a less important role in intersister GC than spn-A/Rad51. In the presence of DNA, spn-A/Rad51 enhances the ATPase activity of okr/Rad54.</text>
</comment>
<dbReference type="SMART" id="SM00490">
    <property type="entry name" value="HELICc"/>
    <property type="match status" value="1"/>
</dbReference>
<dbReference type="CDD" id="cd18000">
    <property type="entry name" value="DEXHc_ERCC6"/>
    <property type="match status" value="1"/>
</dbReference>
<dbReference type="Pfam" id="PF00271">
    <property type="entry name" value="Helicase_C"/>
    <property type="match status" value="1"/>
</dbReference>
<keyword evidence="6" id="KW-0547">Nucleotide-binding</keyword>
<dbReference type="CDD" id="cd22254">
    <property type="entry name" value="CSB_WHD"/>
    <property type="match status" value="1"/>
</dbReference>
<dbReference type="PANTHER" id="PTHR45629">
    <property type="entry name" value="SNF2/RAD54 FAMILY MEMBER"/>
    <property type="match status" value="1"/>
</dbReference>
<evidence type="ECO:0000256" key="2">
    <source>
        <dbReference type="ARBA" id="ARBA00007025"/>
    </source>
</evidence>
<dbReference type="Pfam" id="PF00176">
    <property type="entry name" value="SNF2-rel_dom"/>
    <property type="match status" value="1"/>
</dbReference>
<dbReference type="InterPro" id="IPR001650">
    <property type="entry name" value="Helicase_C-like"/>
</dbReference>
<feature type="region of interest" description="Disordered" evidence="18">
    <location>
        <begin position="374"/>
        <end position="400"/>
    </location>
</feature>
<evidence type="ECO:0000313" key="24">
    <source>
        <dbReference type="RefSeq" id="XP_014666474.1"/>
    </source>
</evidence>
<feature type="compositionally biased region" description="Basic residues" evidence="18">
    <location>
        <begin position="1151"/>
        <end position="1161"/>
    </location>
</feature>
<dbReference type="GeneID" id="106808321"/>
<dbReference type="CDD" id="cd18793">
    <property type="entry name" value="SF2_C_SNF"/>
    <property type="match status" value="1"/>
</dbReference>
<feature type="compositionally biased region" description="Basic and acidic residues" evidence="18">
    <location>
        <begin position="494"/>
        <end position="510"/>
    </location>
</feature>
<keyword evidence="14" id="KW-0539">Nucleus</keyword>
<dbReference type="CDD" id="cd21397">
    <property type="entry name" value="cc_ERCC-6_N"/>
    <property type="match status" value="1"/>
</dbReference>
<evidence type="ECO:0000313" key="21">
    <source>
        <dbReference type="Proteomes" id="UP000695022"/>
    </source>
</evidence>
<keyword evidence="11" id="KW-0067">ATP-binding</keyword>
<evidence type="ECO:0000259" key="19">
    <source>
        <dbReference type="PROSITE" id="PS51192"/>
    </source>
</evidence>
<comment type="similarity">
    <text evidence="2">Belongs to the SNF2/RAD54 helicase family.</text>
</comment>
<dbReference type="InterPro" id="IPR058951">
    <property type="entry name" value="WHD_Rad26_CSB-like"/>
</dbReference>
<dbReference type="RefSeq" id="XP_014666472.1">
    <property type="nucleotide sequence ID" value="XM_014810986.1"/>
</dbReference>
<sequence length="1772" mass="196116">MDVPPCKENMSSKKEPIINPLLIADTNTEIMQTVIEDGMKMTSNPETQFSVICSSQTTADTQRTTSQSSACEITEEFGGGTHLQIKCSGTLPITEMNAAELPKSDFHIGASQDTNSGSTTCAMVLNTAKSETGDIASSACTGDERRGRFSIDRSMIDAIPMEKQVTELQGLGVNVYSQEDFEAGVMAQLDQAAEEQDRERIVKMLTRECKTVAAEIKSVNEEVSHLTKLLSAQTAQLQSGGREVQRRLDSMRNQKENKLKQLKKLKARHRALSRKLDGNTDGADDGDESNESLACILGIETNKKETDAERLIRTGEITPFGTTAMGGKVDISSPRSIEKLTNQGNQSKPVGKPSTSTQLSDFELYLLDQARLTTSSNKKRKREVTNKRNSAETRSSLNAEDSAFVHRRKLIEKSSSASAKVSTSVRSSGASLLSGNILGKRGLSKDREDSDSSLSAHEPEINSDLVNAVHNDMQNRLGSIHERKRKYPGVKHGHGGEFEEYGSDKEWKPDSQDLNLYDPEEFYHPEGEFSSDEETSLRKKSALMKKKKSLKKTKKVNLATDDGSERQYINRLRQYRKEQLEQKQERIEMGNHDEDEPEEFEGGLIVPGRLWSRLYRYQKTGVRWMWELHQQRTGGIVGDEMGLGKTIQAIVFLAALKESKLRSPGTKYIGLGPSIIVTPTTVMHQWVMEFHIWWAPFRIAVFHDTGNFVGSKASLVQDIQRDKGVLITSYAGVVQHQKMLVKYDWHYVILDEGHKIRNPDAQATLAVKQFRTPHRLILSGSPVQNNLKELWSLFDFVFPGKLGTLPVFMQQFSVPITQGGYSNATCVQVTTAYRCACALRDTISPYLLRRMKADVRDTLSLPDKNDQVLFCRLTEEQKGAYREYLSSDQCQMILGGNYKIFVGLITLRKICNHPDIATGGPRVFDDAQEEALPDDLKYGFYRRSGKMIVVESLLELWKRQGHRVLLFSQSTQMLDILETFVRSRGYEYVRMDGKTTISTRQPLIARFNADPSIFVFLLTTKVGGLGVNLIGANRVIIYDPDWNPSTDTQARERAWRIGQTRNVTIYRLLTAGTIEEKIYHRQIFKQFLTNRVLKDPKQRRFFKTNDIFELFTLKDDSDRTETSAIFAGTQSEITLQRQSSREQKVAPSGSKKWRHKKHARHSVGTLRSKRVGSERPSSVRRESRSTTRVESGGMAVSSSCTAKRDAVTMTPLHQDQVSGTVDGCASDGEEAATGSVGQSSTGGVTDPEVINAEKTVIEITDNRPAGVDRVGPTIKTCDGKIATDPPCLSSPQGGGHILDSHCMKATLENAECEVKLQLDQLSTKVEEKDTNDRGDGYVSGSDSQTIYDAEITAVDRVAIQPQSEDKEQICDSETITDGTEALSDSTAYHVAAIGIPDNTTTVISGTEYTMSTADDTCCLSGVPNSAVDGAAEACASAGEISSEPIDSNRSGDISTAEPAGLAKLARMRELAHKLSEQIANGMLARPTKHASKKSKRPKEKRKKRAKKSHEDADVDGVKISFLEKKCLENNNAADDHAQQDDYVLRKLFKKTGVHSALKHDNIMDSSTPDYLLVEAEADKVAKQAVSALKQSRRQCLGAVSGVPTWTGQSGTSGAPPGIAGRPRFGQKKNTRIVQPAATATSEKPKEETKSEKHPTLFTGEELVSAQAAGAMTSQQLLSRIRNRNHGSGEGDELSLTMETPSLAQTELLTDLRNFVAFQAATDGAARTEELLAKFNAEEKINNVVFRSLLKQICDFHRTPSGGGIWKLKPEFR</sequence>
<dbReference type="SMART" id="SM00487">
    <property type="entry name" value="DEXDc"/>
    <property type="match status" value="1"/>
</dbReference>
<evidence type="ECO:0000256" key="12">
    <source>
        <dbReference type="ARBA" id="ARBA00023125"/>
    </source>
</evidence>
<feature type="region of interest" description="Disordered" evidence="18">
    <location>
        <begin position="1606"/>
        <end position="1653"/>
    </location>
</feature>
<dbReference type="InterPro" id="IPR050496">
    <property type="entry name" value="SNF2_RAD54_helicase_repair"/>
</dbReference>
<evidence type="ECO:0000256" key="11">
    <source>
        <dbReference type="ARBA" id="ARBA00022840"/>
    </source>
</evidence>
<evidence type="ECO:0000256" key="9">
    <source>
        <dbReference type="ARBA" id="ARBA00022801"/>
    </source>
</evidence>
<keyword evidence="15" id="KW-0131">Cell cycle</keyword>
<feature type="region of interest" description="Disordered" evidence="18">
    <location>
        <begin position="1227"/>
        <end position="1246"/>
    </location>
</feature>
<feature type="compositionally biased region" description="Low complexity" evidence="18">
    <location>
        <begin position="413"/>
        <end position="428"/>
    </location>
</feature>
<evidence type="ECO:0000256" key="10">
    <source>
        <dbReference type="ARBA" id="ARBA00022806"/>
    </source>
</evidence>
<dbReference type="InterPro" id="IPR038718">
    <property type="entry name" value="SNF2-like_sf"/>
</dbReference>
<keyword evidence="13" id="KW-0234">DNA repair</keyword>
<dbReference type="RefSeq" id="XP_014666473.1">
    <property type="nucleotide sequence ID" value="XM_014810987.1"/>
</dbReference>
<reference evidence="22 23" key="1">
    <citation type="submission" date="2025-05" db="UniProtKB">
        <authorList>
            <consortium name="RefSeq"/>
        </authorList>
    </citation>
    <scope>IDENTIFICATION</scope>
</reference>
<evidence type="ECO:0000256" key="7">
    <source>
        <dbReference type="ARBA" id="ARBA00022763"/>
    </source>
</evidence>
<evidence type="ECO:0000256" key="13">
    <source>
        <dbReference type="ARBA" id="ARBA00023204"/>
    </source>
</evidence>
<evidence type="ECO:0000259" key="20">
    <source>
        <dbReference type="PROSITE" id="PS51194"/>
    </source>
</evidence>
<evidence type="ECO:0000256" key="14">
    <source>
        <dbReference type="ARBA" id="ARBA00023242"/>
    </source>
</evidence>
<evidence type="ECO:0000313" key="23">
    <source>
        <dbReference type="RefSeq" id="XP_014666473.1"/>
    </source>
</evidence>
<evidence type="ECO:0000256" key="6">
    <source>
        <dbReference type="ARBA" id="ARBA00022741"/>
    </source>
</evidence>
<keyword evidence="9" id="KW-0378">Hydrolase</keyword>
<dbReference type="SUPFAM" id="SSF52540">
    <property type="entry name" value="P-loop containing nucleoside triphosphate hydrolases"/>
    <property type="match status" value="2"/>
</dbReference>
<feature type="region of interest" description="Disordered" evidence="18">
    <location>
        <begin position="1136"/>
        <end position="1202"/>
    </location>
</feature>
<evidence type="ECO:0000256" key="3">
    <source>
        <dbReference type="ARBA" id="ARBA00011467"/>
    </source>
</evidence>
<keyword evidence="12" id="KW-0238">DNA-binding</keyword>
<comment type="subunit">
    <text evidence="3">Interacts (via N-terminus) with spn-A/Rad51.</text>
</comment>
<dbReference type="InterPro" id="IPR000330">
    <property type="entry name" value="SNF2_N"/>
</dbReference>
<proteinExistence type="inferred from homology"/>
<feature type="region of interest" description="Disordered" evidence="18">
    <location>
        <begin position="1478"/>
        <end position="1512"/>
    </location>
</feature>
<dbReference type="Pfam" id="PF25875">
    <property type="entry name" value="WHD_Rad26_CSB"/>
    <property type="match status" value="1"/>
</dbReference>
<dbReference type="Gene3D" id="3.40.50.300">
    <property type="entry name" value="P-loop containing nucleotide triphosphate hydrolases"/>
    <property type="match status" value="1"/>
</dbReference>
<gene>
    <name evidence="22 23 24" type="primary">LOC106808321</name>
</gene>
<dbReference type="PROSITE" id="PS51192">
    <property type="entry name" value="HELICASE_ATP_BIND_1"/>
    <property type="match status" value="1"/>
</dbReference>
<evidence type="ECO:0000256" key="17">
    <source>
        <dbReference type="ARBA" id="ARBA00029956"/>
    </source>
</evidence>
<evidence type="ECO:0000256" key="5">
    <source>
        <dbReference type="ARBA" id="ARBA00022618"/>
    </source>
</evidence>
<feature type="compositionally biased region" description="Basic and acidic residues" evidence="18">
    <location>
        <begin position="1642"/>
        <end position="1653"/>
    </location>
</feature>
<dbReference type="PROSITE" id="PS51194">
    <property type="entry name" value="HELICASE_CTER"/>
    <property type="match status" value="1"/>
</dbReference>
<feature type="region of interest" description="Disordered" evidence="18">
    <location>
        <begin position="270"/>
        <end position="289"/>
    </location>
</feature>
<keyword evidence="7" id="KW-0227">DNA damage</keyword>
<dbReference type="InterPro" id="IPR014001">
    <property type="entry name" value="Helicase_ATP-bd"/>
</dbReference>
<dbReference type="InterPro" id="IPR059240">
    <property type="entry name" value="cc_ERCC-6_N"/>
</dbReference>
<keyword evidence="5" id="KW-0132">Cell division</keyword>
<keyword evidence="8" id="KW-0498">Mitosis</keyword>
<feature type="domain" description="Helicase ATP-binding" evidence="19">
    <location>
        <begin position="626"/>
        <end position="800"/>
    </location>
</feature>
<evidence type="ECO:0000256" key="8">
    <source>
        <dbReference type="ARBA" id="ARBA00022776"/>
    </source>
</evidence>
<feature type="compositionally biased region" description="Low complexity" evidence="18">
    <location>
        <begin position="1233"/>
        <end position="1245"/>
    </location>
</feature>
<feature type="domain" description="Helicase C-terminal" evidence="20">
    <location>
        <begin position="949"/>
        <end position="1108"/>
    </location>
</feature>
<evidence type="ECO:0000313" key="22">
    <source>
        <dbReference type="RefSeq" id="XP_014666472.1"/>
    </source>
</evidence>
<dbReference type="Gene3D" id="3.40.50.10810">
    <property type="entry name" value="Tandem AAA-ATPase domain"/>
    <property type="match status" value="1"/>
</dbReference>
<dbReference type="Proteomes" id="UP000695022">
    <property type="component" value="Unplaced"/>
</dbReference>
<dbReference type="InterPro" id="IPR049730">
    <property type="entry name" value="SNF2/RAD54-like_C"/>
</dbReference>
<dbReference type="PANTHER" id="PTHR45629:SF7">
    <property type="entry name" value="DNA EXCISION REPAIR PROTEIN ERCC-6-RELATED"/>
    <property type="match status" value="1"/>
</dbReference>
<evidence type="ECO:0000256" key="15">
    <source>
        <dbReference type="ARBA" id="ARBA00023306"/>
    </source>
</evidence>
<feature type="compositionally biased region" description="Basic and acidic residues" evidence="18">
    <location>
        <begin position="1171"/>
        <end position="1187"/>
    </location>
</feature>
<evidence type="ECO:0000256" key="1">
    <source>
        <dbReference type="ARBA" id="ARBA00004123"/>
    </source>
</evidence>
<accession>A0ABM1E2Q1</accession>
<feature type="region of interest" description="Disordered" evidence="18">
    <location>
        <begin position="412"/>
        <end position="463"/>
    </location>
</feature>
<organism evidence="21 22">
    <name type="scientific">Priapulus caudatus</name>
    <name type="common">Priapulid worm</name>
    <dbReference type="NCBI Taxonomy" id="37621"/>
    <lineage>
        <taxon>Eukaryota</taxon>
        <taxon>Metazoa</taxon>
        <taxon>Ecdysozoa</taxon>
        <taxon>Scalidophora</taxon>
        <taxon>Priapulida</taxon>
        <taxon>Priapulimorpha</taxon>
        <taxon>Priapulimorphida</taxon>
        <taxon>Priapulidae</taxon>
        <taxon>Priapulus</taxon>
    </lineage>
</organism>
<dbReference type="RefSeq" id="XP_014666474.1">
    <property type="nucleotide sequence ID" value="XM_014810988.1"/>
</dbReference>
<dbReference type="InterPro" id="IPR027417">
    <property type="entry name" value="P-loop_NTPase"/>
</dbReference>
<keyword evidence="10" id="KW-0347">Helicase</keyword>
<comment type="subcellular location">
    <subcellularLocation>
        <location evidence="1">Nucleus</location>
    </subcellularLocation>
</comment>
<feature type="region of interest" description="Disordered" evidence="18">
    <location>
        <begin position="486"/>
        <end position="510"/>
    </location>
</feature>
<evidence type="ECO:0000256" key="18">
    <source>
        <dbReference type="SAM" id="MobiDB-lite"/>
    </source>
</evidence>
<protein>
    <recommendedName>
        <fullName evidence="4">DNA repair and recombination protein RAD54-like</fullName>
    </recommendedName>
    <alternativeName>
        <fullName evidence="17">Protein okra</fullName>
    </alternativeName>
</protein>
<evidence type="ECO:0000256" key="4">
    <source>
        <dbReference type="ARBA" id="ARBA00015341"/>
    </source>
</evidence>
<keyword evidence="21" id="KW-1185">Reference proteome</keyword>
<feature type="compositionally biased region" description="Basic residues" evidence="18">
    <location>
        <begin position="1486"/>
        <end position="1507"/>
    </location>
</feature>
<name>A0ABM1E2Q1_PRICU</name>